<keyword evidence="6" id="KW-0503">Monooxygenase</keyword>
<dbReference type="GO" id="GO:0020037">
    <property type="term" value="F:heme binding"/>
    <property type="evidence" value="ECO:0007669"/>
    <property type="project" value="InterPro"/>
</dbReference>
<dbReference type="EMBL" id="DF237537">
    <property type="protein sequence ID" value="GAQ90003.1"/>
    <property type="molecule type" value="Genomic_DNA"/>
</dbReference>
<comment type="cofactor">
    <cofactor evidence="5">
        <name>heme</name>
        <dbReference type="ChEBI" id="CHEBI:30413"/>
    </cofactor>
</comment>
<dbReference type="OrthoDB" id="1055148at2759"/>
<sequence>MDDFAPLSEGHENSGDPSRPNALARLHLLVQRALVYHALGRMAKRYGSVFSFWLGPQLAVYVSSYEAIKEVLVTKHKEFASRPPLPERISLTLHPKSIFATRRLAILHLLSTKAVKASVSIRFEETELLIEHLKRESEKNGGIIEPRDRIFRANLNTMMRPLFGVRFPARDEPGFTDAREALYQSLQRSFRQMGDFDWGTILPVLSVFANRDVRKTTSFRDGELLALIEEHRSARAKAGTDFVARDLVDTLLEIQEKEELENNDIIAILVDFLNACELAQSLSALSRDCVLWQSARLTLYAAVDTSGVSIEWTLAELTRRPAMRRRVQEEIDAVVGRGRPVGEDDLQNLPYFLAEYSLVSVFFKGGLDLKRGTALGRGWPVGEEDLQDLPYLLASMNLTQCSRMALDGPWCQSRRAVSGGADVHRGRPVRVNELEDLPHFAAVIKEHFRYRSIGPFLGPHMNDRETTISGYRIPAQTLIVAHTRGLSRDSTVFERAEEFLPERFLTEDIDITGKDIRVAPFGAGRRGCPGILQGLTVVQLAVARIAQTFDFELIDGEDIDMTERDWGLQVSLRTPLKARFTVRRQEHENTDPARQHME</sequence>
<keyword evidence="2 5" id="KW-0479">Metal-binding</keyword>
<evidence type="ECO:0000313" key="8">
    <source>
        <dbReference type="Proteomes" id="UP000054558"/>
    </source>
</evidence>
<name>A0A1Y1IH66_KLENI</name>
<dbReference type="InterPro" id="IPR001128">
    <property type="entry name" value="Cyt_P450"/>
</dbReference>
<protein>
    <submittedName>
        <fullName evidence="7">Cytochrome P450 E-class group I</fullName>
    </submittedName>
</protein>
<keyword evidence="8" id="KW-1185">Reference proteome</keyword>
<evidence type="ECO:0000256" key="3">
    <source>
        <dbReference type="ARBA" id="ARBA00023002"/>
    </source>
</evidence>
<dbReference type="PANTHER" id="PTHR47944">
    <property type="entry name" value="CYTOCHROME P450 98A9"/>
    <property type="match status" value="1"/>
</dbReference>
<dbReference type="Proteomes" id="UP000054558">
    <property type="component" value="Unassembled WGS sequence"/>
</dbReference>
<evidence type="ECO:0000256" key="6">
    <source>
        <dbReference type="RuleBase" id="RU000461"/>
    </source>
</evidence>
<dbReference type="Pfam" id="PF00067">
    <property type="entry name" value="p450"/>
    <property type="match status" value="3"/>
</dbReference>
<organism evidence="7 8">
    <name type="scientific">Klebsormidium nitens</name>
    <name type="common">Green alga</name>
    <name type="synonym">Ulothrix nitens</name>
    <dbReference type="NCBI Taxonomy" id="105231"/>
    <lineage>
        <taxon>Eukaryota</taxon>
        <taxon>Viridiplantae</taxon>
        <taxon>Streptophyta</taxon>
        <taxon>Klebsormidiophyceae</taxon>
        <taxon>Klebsormidiales</taxon>
        <taxon>Klebsormidiaceae</taxon>
        <taxon>Klebsormidium</taxon>
    </lineage>
</organism>
<dbReference type="SUPFAM" id="SSF48264">
    <property type="entry name" value="Cytochrome P450"/>
    <property type="match status" value="1"/>
</dbReference>
<gene>
    <name evidence="7" type="ORF">KFL_005880070</name>
</gene>
<dbReference type="PRINTS" id="PR00385">
    <property type="entry name" value="P450"/>
</dbReference>
<accession>A0A1Y1IH66</accession>
<dbReference type="PANTHER" id="PTHR47944:SF16">
    <property type="entry name" value="CYTOCHROME P450 FAMILY 1 SUBFAMILY A POLYPEPTIDE 1"/>
    <property type="match status" value="1"/>
</dbReference>
<evidence type="ECO:0000256" key="4">
    <source>
        <dbReference type="ARBA" id="ARBA00023004"/>
    </source>
</evidence>
<evidence type="ECO:0000256" key="1">
    <source>
        <dbReference type="ARBA" id="ARBA00010617"/>
    </source>
</evidence>
<comment type="similarity">
    <text evidence="1 6">Belongs to the cytochrome P450 family.</text>
</comment>
<dbReference type="GO" id="GO:0016705">
    <property type="term" value="F:oxidoreductase activity, acting on paired donors, with incorporation or reduction of molecular oxygen"/>
    <property type="evidence" value="ECO:0007669"/>
    <property type="project" value="InterPro"/>
</dbReference>
<reference evidence="7 8" key="1">
    <citation type="journal article" date="2014" name="Nat. Commun.">
        <title>Klebsormidium flaccidum genome reveals primary factors for plant terrestrial adaptation.</title>
        <authorList>
            <person name="Hori K."/>
            <person name="Maruyama F."/>
            <person name="Fujisawa T."/>
            <person name="Togashi T."/>
            <person name="Yamamoto N."/>
            <person name="Seo M."/>
            <person name="Sato S."/>
            <person name="Yamada T."/>
            <person name="Mori H."/>
            <person name="Tajima N."/>
            <person name="Moriyama T."/>
            <person name="Ikeuchi M."/>
            <person name="Watanabe M."/>
            <person name="Wada H."/>
            <person name="Kobayashi K."/>
            <person name="Saito M."/>
            <person name="Masuda T."/>
            <person name="Sasaki-Sekimoto Y."/>
            <person name="Mashiguchi K."/>
            <person name="Awai K."/>
            <person name="Shimojima M."/>
            <person name="Masuda S."/>
            <person name="Iwai M."/>
            <person name="Nobusawa T."/>
            <person name="Narise T."/>
            <person name="Kondo S."/>
            <person name="Saito H."/>
            <person name="Sato R."/>
            <person name="Murakawa M."/>
            <person name="Ihara Y."/>
            <person name="Oshima-Yamada Y."/>
            <person name="Ohtaka K."/>
            <person name="Satoh M."/>
            <person name="Sonobe K."/>
            <person name="Ishii M."/>
            <person name="Ohtani R."/>
            <person name="Kanamori-Sato M."/>
            <person name="Honoki R."/>
            <person name="Miyazaki D."/>
            <person name="Mochizuki H."/>
            <person name="Umetsu J."/>
            <person name="Higashi K."/>
            <person name="Shibata D."/>
            <person name="Kamiya Y."/>
            <person name="Sato N."/>
            <person name="Nakamura Y."/>
            <person name="Tabata S."/>
            <person name="Ida S."/>
            <person name="Kurokawa K."/>
            <person name="Ohta H."/>
        </authorList>
    </citation>
    <scope>NUCLEOTIDE SEQUENCE [LARGE SCALE GENOMIC DNA]</scope>
    <source>
        <strain evidence="7 8">NIES-2285</strain>
    </source>
</reference>
<dbReference type="GO" id="GO:0005506">
    <property type="term" value="F:iron ion binding"/>
    <property type="evidence" value="ECO:0007669"/>
    <property type="project" value="InterPro"/>
</dbReference>
<keyword evidence="4 5" id="KW-0408">Iron</keyword>
<dbReference type="PROSITE" id="PS00086">
    <property type="entry name" value="CYTOCHROME_P450"/>
    <property type="match status" value="1"/>
</dbReference>
<dbReference type="PRINTS" id="PR00463">
    <property type="entry name" value="EP450I"/>
</dbReference>
<feature type="binding site" description="axial binding residue" evidence="5">
    <location>
        <position position="528"/>
    </location>
    <ligand>
        <name>heme</name>
        <dbReference type="ChEBI" id="CHEBI:30413"/>
    </ligand>
    <ligandPart>
        <name>Fe</name>
        <dbReference type="ChEBI" id="CHEBI:18248"/>
    </ligandPart>
</feature>
<dbReference type="InterPro" id="IPR036396">
    <property type="entry name" value="Cyt_P450_sf"/>
</dbReference>
<evidence type="ECO:0000256" key="2">
    <source>
        <dbReference type="ARBA" id="ARBA00022723"/>
    </source>
</evidence>
<dbReference type="GO" id="GO:0004497">
    <property type="term" value="F:monooxygenase activity"/>
    <property type="evidence" value="ECO:0007669"/>
    <property type="project" value="UniProtKB-KW"/>
</dbReference>
<dbReference type="OMA" id="HQAPKSH"/>
<evidence type="ECO:0000313" key="7">
    <source>
        <dbReference type="EMBL" id="GAQ90003.1"/>
    </source>
</evidence>
<evidence type="ECO:0000256" key="5">
    <source>
        <dbReference type="PIRSR" id="PIRSR602401-1"/>
    </source>
</evidence>
<keyword evidence="5 6" id="KW-0349">Heme</keyword>
<proteinExistence type="inferred from homology"/>
<dbReference type="STRING" id="105231.A0A1Y1IH66"/>
<dbReference type="Gene3D" id="1.10.630.10">
    <property type="entry name" value="Cytochrome P450"/>
    <property type="match status" value="2"/>
</dbReference>
<dbReference type="InterPro" id="IPR017972">
    <property type="entry name" value="Cyt_P450_CS"/>
</dbReference>
<dbReference type="InterPro" id="IPR002401">
    <property type="entry name" value="Cyt_P450_E_grp-I"/>
</dbReference>
<keyword evidence="3 6" id="KW-0560">Oxidoreductase</keyword>
<dbReference type="AlphaFoldDB" id="A0A1Y1IH66"/>